<gene>
    <name evidence="5" type="ORF">IFM89_032177</name>
</gene>
<evidence type="ECO:0000256" key="3">
    <source>
        <dbReference type="ARBA" id="ARBA00022833"/>
    </source>
</evidence>
<dbReference type="GO" id="GO:0042742">
    <property type="term" value="P:defense response to bacterium"/>
    <property type="evidence" value="ECO:0007669"/>
    <property type="project" value="TreeGrafter"/>
</dbReference>
<evidence type="ECO:0000259" key="4">
    <source>
        <dbReference type="PROSITE" id="PS51401"/>
    </source>
</evidence>
<dbReference type="PANTHER" id="PTHR47895:SF2">
    <property type="entry name" value="CYSTEINE AND HISTIDINE-RICH DOMAIN-CONTAINING PROTEIN RAR1"/>
    <property type="match status" value="1"/>
</dbReference>
<evidence type="ECO:0000313" key="5">
    <source>
        <dbReference type="EMBL" id="KAF9626328.1"/>
    </source>
</evidence>
<dbReference type="InterPro" id="IPR007051">
    <property type="entry name" value="CHORD_dom"/>
</dbReference>
<dbReference type="PANTHER" id="PTHR47895">
    <property type="entry name" value="CYSTEINE AND HISTIDINE-RICH DOMAIN-CONTAINING PROTEIN RAR1"/>
    <property type="match status" value="1"/>
</dbReference>
<feature type="domain" description="CHORD" evidence="4">
    <location>
        <begin position="93"/>
        <end position="163"/>
    </location>
</feature>
<dbReference type="PROSITE" id="PS51401">
    <property type="entry name" value="CHORD"/>
    <property type="match status" value="1"/>
</dbReference>
<dbReference type="Pfam" id="PF04968">
    <property type="entry name" value="CHORD"/>
    <property type="match status" value="1"/>
</dbReference>
<dbReference type="SUPFAM" id="SSF55008">
    <property type="entry name" value="HMA, heavy metal-associated domain"/>
    <property type="match status" value="1"/>
</dbReference>
<dbReference type="GO" id="GO:0051879">
    <property type="term" value="F:Hsp90 protein binding"/>
    <property type="evidence" value="ECO:0007669"/>
    <property type="project" value="TreeGrafter"/>
</dbReference>
<name>A0A835IZG7_9MAGN</name>
<dbReference type="InterPro" id="IPR043316">
    <property type="entry name" value="RAR1"/>
</dbReference>
<keyword evidence="3" id="KW-0862">Zinc</keyword>
<dbReference type="InterPro" id="IPR036163">
    <property type="entry name" value="HMA_dom_sf"/>
</dbReference>
<protein>
    <recommendedName>
        <fullName evidence="4">CHORD domain-containing protein</fullName>
    </recommendedName>
</protein>
<proteinExistence type="predicted"/>
<accession>A0A835IZG7</accession>
<dbReference type="GO" id="GO:0005634">
    <property type="term" value="C:nucleus"/>
    <property type="evidence" value="ECO:0007669"/>
    <property type="project" value="TreeGrafter"/>
</dbReference>
<keyword evidence="2" id="KW-0677">Repeat</keyword>
<dbReference type="GO" id="GO:0005737">
    <property type="term" value="C:cytoplasm"/>
    <property type="evidence" value="ECO:0007669"/>
    <property type="project" value="TreeGrafter"/>
</dbReference>
<dbReference type="GO" id="GO:0050832">
    <property type="term" value="P:defense response to fungus"/>
    <property type="evidence" value="ECO:0007669"/>
    <property type="project" value="TreeGrafter"/>
</dbReference>
<keyword evidence="1" id="KW-0479">Metal-binding</keyword>
<evidence type="ECO:0000256" key="2">
    <source>
        <dbReference type="ARBA" id="ARBA00022737"/>
    </source>
</evidence>
<dbReference type="EMBL" id="JADFTS010000001">
    <property type="protein sequence ID" value="KAF9626328.1"/>
    <property type="molecule type" value="Genomic_DNA"/>
</dbReference>
<organism evidence="5 6">
    <name type="scientific">Coptis chinensis</name>
    <dbReference type="NCBI Taxonomy" id="261450"/>
    <lineage>
        <taxon>Eukaryota</taxon>
        <taxon>Viridiplantae</taxon>
        <taxon>Streptophyta</taxon>
        <taxon>Embryophyta</taxon>
        <taxon>Tracheophyta</taxon>
        <taxon>Spermatophyta</taxon>
        <taxon>Magnoliopsida</taxon>
        <taxon>Ranunculales</taxon>
        <taxon>Ranunculaceae</taxon>
        <taxon>Coptidoideae</taxon>
        <taxon>Coptis</taxon>
    </lineage>
</organism>
<evidence type="ECO:0000256" key="1">
    <source>
        <dbReference type="ARBA" id="ARBA00022723"/>
    </source>
</evidence>
<sequence>MRGMMLCVNLQAFGLDRVNGHIRHFACLGVNVSLHTKRNQLSQLLNWGRSQPKEENSKPLNAPVILVDNNVDVPKHDPAPVKKIVALNEPQTCRNKGCGKTFKEKDNHDTACSYHPGPVVFHDKMRGVLEIITYNGHEMNESVPRSSFAFEKSCESSSLISGHASKPWASFGECLSGPSWDDNGLMGHNGARRKFGTPKPINNSDFVVKLYILLYTTSCPIEEVEILHDPKIVNHNHLMEAIEDTGFGAILISTGEDRSRIQLKIDGMRTDQSMRMVQNFLQALPGVEAIEFDSMLHKVSLSYKF</sequence>
<dbReference type="Proteomes" id="UP000631114">
    <property type="component" value="Unassembled WGS sequence"/>
</dbReference>
<reference evidence="5 6" key="1">
    <citation type="submission" date="2020-10" db="EMBL/GenBank/DDBJ databases">
        <title>The Coptis chinensis genome and diversification of protoberbering-type alkaloids.</title>
        <authorList>
            <person name="Wang B."/>
            <person name="Shu S."/>
            <person name="Song C."/>
            <person name="Liu Y."/>
        </authorList>
    </citation>
    <scope>NUCLEOTIDE SEQUENCE [LARGE SCALE GENOMIC DNA]</scope>
    <source>
        <strain evidence="5">HL-2020</strain>
        <tissue evidence="5">Leaf</tissue>
    </source>
</reference>
<keyword evidence="6" id="KW-1185">Reference proteome</keyword>
<comment type="caution">
    <text evidence="5">The sequence shown here is derived from an EMBL/GenBank/DDBJ whole genome shotgun (WGS) entry which is preliminary data.</text>
</comment>
<evidence type="ECO:0000313" key="6">
    <source>
        <dbReference type="Proteomes" id="UP000631114"/>
    </source>
</evidence>
<dbReference type="AlphaFoldDB" id="A0A835IZG7"/>
<dbReference type="GO" id="GO:0046872">
    <property type="term" value="F:metal ion binding"/>
    <property type="evidence" value="ECO:0007669"/>
    <property type="project" value="UniProtKB-KW"/>
</dbReference>
<dbReference type="Gene3D" id="4.10.1130.20">
    <property type="match status" value="1"/>
</dbReference>
<dbReference type="OrthoDB" id="10261079at2759"/>